<dbReference type="PANTHER" id="PTHR43657">
    <property type="entry name" value="TRYPTOPHAN RNA-BINDING ATTENUATOR PROTEIN-LIKE PROTEIN"/>
    <property type="match status" value="1"/>
</dbReference>
<dbReference type="InterPro" id="IPR016031">
    <property type="entry name" value="Trp_RNA-bd_attenuator-like_dom"/>
</dbReference>
<sequence>MQYKILGGTFPVVTCNLADGESMITESGAMVWMTPNMEMSTTGGGLGKMFSKAVSGESMFQNIWTAHGSAMITFGSCFPGRIVPIEIGPNKSWVLQKRSFLAAESGVELSVHFNRKAKTGIFGGEGFVMQKLTGSGIAFAEIDGDLVEYQLAPGQQMIVDTGNVAGFEETVKIDAQMVKGAKNIVFGGEGLFNTVLTGPGRIWLQTMPVTNLAAAIAPMVSSGN</sequence>
<dbReference type="Gene3D" id="3.60.160.10">
    <property type="entry name" value="Mitochondrial biogenesis AIM24"/>
    <property type="match status" value="1"/>
</dbReference>
<dbReference type="EMBL" id="JABBCP010000001">
    <property type="protein sequence ID" value="NMF55253.1"/>
    <property type="molecule type" value="Genomic_DNA"/>
</dbReference>
<dbReference type="PANTHER" id="PTHR43657:SF1">
    <property type="entry name" value="ALTERED INHERITANCE OF MITOCHONDRIA PROTEIN 24, MITOCHONDRIAL"/>
    <property type="match status" value="1"/>
</dbReference>
<comment type="caution">
    <text evidence="1">The sequence shown here is derived from an EMBL/GenBank/DDBJ whole genome shotgun (WGS) entry which is preliminary data.</text>
</comment>
<dbReference type="InterPro" id="IPR002838">
    <property type="entry name" value="AIM24"/>
</dbReference>
<protein>
    <submittedName>
        <fullName evidence="1">TIGR00266 family protein</fullName>
    </submittedName>
</protein>
<dbReference type="NCBIfam" id="TIGR00266">
    <property type="entry name" value="TIGR00266 family protein"/>
    <property type="match status" value="1"/>
</dbReference>
<reference evidence="1 2" key="1">
    <citation type="submission" date="2020-04" db="EMBL/GenBank/DDBJ databases">
        <title>Collinsella sp. KGMB02528 nov., an anaerobic actinobacterium isolated from human feces.</title>
        <authorList>
            <person name="Han K.-I."/>
            <person name="Eom M.K."/>
            <person name="Kim J.-S."/>
            <person name="Lee K.C."/>
            <person name="Suh M.K."/>
            <person name="Park S.-H."/>
            <person name="Lee J.H."/>
            <person name="Kang S.W."/>
            <person name="Park J.-E."/>
            <person name="Oh B.S."/>
            <person name="Yu S.Y."/>
            <person name="Choi S.-H."/>
            <person name="Lee D.H."/>
            <person name="Yoon H."/>
            <person name="Kim B.-Y."/>
            <person name="Lee J.H."/>
            <person name="Lee J.-S."/>
        </authorList>
    </citation>
    <scope>NUCLEOTIDE SEQUENCE [LARGE SCALE GENOMIC DNA]</scope>
    <source>
        <strain evidence="1 2">KGMB02528</strain>
    </source>
</reference>
<dbReference type="Proteomes" id="UP000546970">
    <property type="component" value="Unassembled WGS sequence"/>
</dbReference>
<dbReference type="RefSeq" id="WP_169276919.1">
    <property type="nucleotide sequence ID" value="NZ_JABBCP010000001.1"/>
</dbReference>
<dbReference type="InterPro" id="IPR036983">
    <property type="entry name" value="AIM24_sf"/>
</dbReference>
<accession>A0A7X9UB65</accession>
<evidence type="ECO:0000313" key="1">
    <source>
        <dbReference type="EMBL" id="NMF55253.1"/>
    </source>
</evidence>
<gene>
    <name evidence="1" type="ORF">HF320_02740</name>
</gene>
<name>A0A7X9UB65_9ACTN</name>
<evidence type="ECO:0000313" key="2">
    <source>
        <dbReference type="Proteomes" id="UP000546970"/>
    </source>
</evidence>
<proteinExistence type="predicted"/>
<dbReference type="AlphaFoldDB" id="A0A7X9UB65"/>
<dbReference type="SUPFAM" id="SSF51219">
    <property type="entry name" value="TRAP-like"/>
    <property type="match status" value="1"/>
</dbReference>
<keyword evidence="2" id="KW-1185">Reference proteome</keyword>
<organism evidence="1 2">
    <name type="scientific">Collinsella acetigenes</name>
    <dbReference type="NCBI Taxonomy" id="2713419"/>
    <lineage>
        <taxon>Bacteria</taxon>
        <taxon>Bacillati</taxon>
        <taxon>Actinomycetota</taxon>
        <taxon>Coriobacteriia</taxon>
        <taxon>Coriobacteriales</taxon>
        <taxon>Coriobacteriaceae</taxon>
        <taxon>Collinsella</taxon>
    </lineage>
</organism>
<dbReference type="Pfam" id="PF01987">
    <property type="entry name" value="AIM24"/>
    <property type="match status" value="1"/>
</dbReference>